<gene>
    <name evidence="2" type="ORF">AC478_02990</name>
</gene>
<dbReference type="Pfam" id="PF23100">
    <property type="entry name" value="DUF2096_N"/>
    <property type="match status" value="1"/>
</dbReference>
<sequence>MVGLGLGYEAVWKVLEEIVIELRKKGVETTTDVINDLKSAKILMKVLDASESDHSETAPKIEQYLGSVEAYIVTEAQKIFPPARIDMWLKRIEEASCDTCQTCRLKSEKTEKSETNFVTGVPRDQKWIRVKPLTNLPSEKLKQLAEETNLSFREEKGGLLTVHGSAENIKKFVEKMSKQASKE</sequence>
<dbReference type="EMBL" id="LFWV01000037">
    <property type="protein sequence ID" value="KON31350.1"/>
    <property type="molecule type" value="Genomic_DNA"/>
</dbReference>
<accession>A0A0M0BSJ5</accession>
<protein>
    <recommendedName>
        <fullName evidence="1">DUF2096 domain-containing protein</fullName>
    </recommendedName>
</protein>
<evidence type="ECO:0000313" key="2">
    <source>
        <dbReference type="EMBL" id="KON31350.1"/>
    </source>
</evidence>
<evidence type="ECO:0000259" key="1">
    <source>
        <dbReference type="Pfam" id="PF23100"/>
    </source>
</evidence>
<feature type="domain" description="DUF2096" evidence="1">
    <location>
        <begin position="9"/>
        <end position="96"/>
    </location>
</feature>
<dbReference type="InterPro" id="IPR056731">
    <property type="entry name" value="DUF2096_N"/>
</dbReference>
<name>A0A0M0BSJ5_9ARCH</name>
<organism evidence="2 3">
    <name type="scientific">miscellaneous Crenarchaeota group-1 archaeon SG8-32-3</name>
    <dbReference type="NCBI Taxonomy" id="1685125"/>
    <lineage>
        <taxon>Archaea</taxon>
        <taxon>Candidatus Bathyarchaeota</taxon>
        <taxon>MCG-1</taxon>
    </lineage>
</organism>
<proteinExistence type="predicted"/>
<comment type="caution">
    <text evidence="2">The sequence shown here is derived from an EMBL/GenBank/DDBJ whole genome shotgun (WGS) entry which is preliminary data.</text>
</comment>
<dbReference type="Proteomes" id="UP000054016">
    <property type="component" value="Unassembled WGS sequence"/>
</dbReference>
<reference evidence="3" key="1">
    <citation type="submission" date="2015-06" db="EMBL/GenBank/DDBJ databases">
        <title>New insights into the roles of widespread benthic archaea in carbon and nitrogen cycling.</title>
        <authorList>
            <person name="Lazar C.S."/>
            <person name="Baker B.J."/>
            <person name="Seitz K.W."/>
            <person name="Hyde A.S."/>
            <person name="Dick G.J."/>
            <person name="Hinrichs K.-U."/>
            <person name="Teske A.P."/>
        </authorList>
    </citation>
    <scope>NUCLEOTIDE SEQUENCE [LARGE SCALE GENOMIC DNA]</scope>
</reference>
<dbReference type="AlphaFoldDB" id="A0A0M0BSJ5"/>
<evidence type="ECO:0000313" key="3">
    <source>
        <dbReference type="Proteomes" id="UP000054016"/>
    </source>
</evidence>